<sequence length="95" mass="10242">MRPPLGATLAYAAKRKLLVLYGVVFVGLALRNWNVLEPLSIVVALLPRFLQRPLLSVSGFLTEIAGFLLVAVGAVAITKTVLDDSLATDRQRADP</sequence>
<dbReference type="Proteomes" id="UP000297053">
    <property type="component" value="Chromosome"/>
</dbReference>
<feature type="transmembrane region" description="Helical" evidence="1">
    <location>
        <begin position="17"/>
        <end position="34"/>
    </location>
</feature>
<accession>A0A4D6KN19</accession>
<evidence type="ECO:0000313" key="3">
    <source>
        <dbReference type="Proteomes" id="UP000297053"/>
    </source>
</evidence>
<dbReference type="AlphaFoldDB" id="A0A4D6KN19"/>
<keyword evidence="1" id="KW-0812">Transmembrane</keyword>
<dbReference type="RefSeq" id="WP_015762739.1">
    <property type="nucleotide sequence ID" value="NZ_CP039375.1"/>
</dbReference>
<evidence type="ECO:0000313" key="2">
    <source>
        <dbReference type="EMBL" id="QCD66336.1"/>
    </source>
</evidence>
<reference evidence="2 3" key="1">
    <citation type="submission" date="2019-04" db="EMBL/GenBank/DDBJ databases">
        <title>Complete genome sequence of Arthrobacter sp. ZXY-2 associated with effective atrazine degradation and salt adaptation.</title>
        <authorList>
            <person name="Zhao X."/>
        </authorList>
    </citation>
    <scope>NUCLEOTIDE SEQUENCE [LARGE SCALE GENOMIC DNA]</scope>
    <source>
        <strain evidence="3">ZP60</strain>
    </source>
</reference>
<name>A0A4D6KN19_9EURY</name>
<organism evidence="2 3">
    <name type="scientific">Halomicrobium mukohataei</name>
    <dbReference type="NCBI Taxonomy" id="57705"/>
    <lineage>
        <taxon>Archaea</taxon>
        <taxon>Methanobacteriati</taxon>
        <taxon>Methanobacteriota</taxon>
        <taxon>Stenosarchaea group</taxon>
        <taxon>Halobacteria</taxon>
        <taxon>Halobacteriales</taxon>
        <taxon>Haloarculaceae</taxon>
        <taxon>Halomicrobium</taxon>
    </lineage>
</organism>
<protein>
    <submittedName>
        <fullName evidence="2">Uncharacterized protein</fullName>
    </submittedName>
</protein>
<evidence type="ECO:0000256" key="1">
    <source>
        <dbReference type="SAM" id="Phobius"/>
    </source>
</evidence>
<keyword evidence="1" id="KW-0472">Membrane</keyword>
<keyword evidence="1" id="KW-1133">Transmembrane helix</keyword>
<reference evidence="2 3" key="2">
    <citation type="submission" date="2019-04" db="EMBL/GenBank/DDBJ databases">
        <authorList>
            <person name="Yang S."/>
            <person name="Wei W."/>
        </authorList>
    </citation>
    <scope>NUCLEOTIDE SEQUENCE [LARGE SCALE GENOMIC DNA]</scope>
    <source>
        <strain evidence="3">ZP60</strain>
    </source>
</reference>
<feature type="transmembrane region" description="Helical" evidence="1">
    <location>
        <begin position="54"/>
        <end position="77"/>
    </location>
</feature>
<proteinExistence type="predicted"/>
<gene>
    <name evidence="2" type="ORF">E5139_12035</name>
</gene>
<dbReference type="GeneID" id="42179678"/>
<dbReference type="EMBL" id="CP039375">
    <property type="protein sequence ID" value="QCD66336.1"/>
    <property type="molecule type" value="Genomic_DNA"/>
</dbReference>
<dbReference type="KEGG" id="halz:E5139_12035"/>